<proteinExistence type="predicted"/>
<protein>
    <recommendedName>
        <fullName evidence="1">POTRA domain-containing protein</fullName>
    </recommendedName>
</protein>
<comment type="caution">
    <text evidence="2">The sequence shown here is derived from an EMBL/GenBank/DDBJ whole genome shotgun (WGS) entry which is preliminary data.</text>
</comment>
<evidence type="ECO:0000313" key="3">
    <source>
        <dbReference type="Proteomes" id="UP000077349"/>
    </source>
</evidence>
<dbReference type="Pfam" id="PF07244">
    <property type="entry name" value="POTRA"/>
    <property type="match status" value="1"/>
</dbReference>
<dbReference type="PATRIC" id="fig|178901.16.peg.910"/>
<gene>
    <name evidence="2" type="ORF">Amal_00858</name>
</gene>
<dbReference type="InterPro" id="IPR010827">
    <property type="entry name" value="BamA/TamA_POTRA"/>
</dbReference>
<dbReference type="Proteomes" id="UP000077349">
    <property type="component" value="Unassembled WGS sequence"/>
</dbReference>
<evidence type="ECO:0000313" key="2">
    <source>
        <dbReference type="EMBL" id="OAG77887.1"/>
    </source>
</evidence>
<name>A0A177GDX4_9PROT</name>
<dbReference type="Gene3D" id="3.10.20.310">
    <property type="entry name" value="membrane protein fhac"/>
    <property type="match status" value="1"/>
</dbReference>
<dbReference type="AlphaFoldDB" id="A0A177GDX4"/>
<dbReference type="EMBL" id="LVHD01000010">
    <property type="protein sequence ID" value="OAG77887.1"/>
    <property type="molecule type" value="Genomic_DNA"/>
</dbReference>
<reference evidence="2 3" key="1">
    <citation type="submission" date="2016-03" db="EMBL/GenBank/DDBJ databases">
        <title>Draft genome sequence of Acetobacter malorum CECT 7742, a strain isolated from strawberry vinegar.</title>
        <authorList>
            <person name="Sainz F."/>
            <person name="Mas A."/>
            <person name="Torija M.J."/>
        </authorList>
    </citation>
    <scope>NUCLEOTIDE SEQUENCE [LARGE SCALE GENOMIC DNA]</scope>
    <source>
        <strain evidence="2 3">CECT 7742</strain>
    </source>
</reference>
<feature type="domain" description="POTRA" evidence="1">
    <location>
        <begin position="13"/>
        <end position="81"/>
    </location>
</feature>
<organism evidence="2 3">
    <name type="scientific">Acetobacter malorum</name>
    <dbReference type="NCBI Taxonomy" id="178901"/>
    <lineage>
        <taxon>Bacteria</taxon>
        <taxon>Pseudomonadati</taxon>
        <taxon>Pseudomonadota</taxon>
        <taxon>Alphaproteobacteria</taxon>
        <taxon>Acetobacterales</taxon>
        <taxon>Acetobacteraceae</taxon>
        <taxon>Acetobacter</taxon>
    </lineage>
</organism>
<accession>A0A177GDX4</accession>
<sequence length="94" mass="10876">MHDGILHICVEEYRLGQITVSGNRWFSDRIIRNASNLHPKDTLALQNLQADLAWINGNPFRTVDMIYRPGQKAGTTDVDLQVSDRFPRLYVQFF</sequence>
<evidence type="ECO:0000259" key="1">
    <source>
        <dbReference type="Pfam" id="PF07244"/>
    </source>
</evidence>
<dbReference type="GO" id="GO:0019867">
    <property type="term" value="C:outer membrane"/>
    <property type="evidence" value="ECO:0007669"/>
    <property type="project" value="InterPro"/>
</dbReference>